<gene>
    <name evidence="4" type="ORF">GCM10009665_74140</name>
</gene>
<keyword evidence="5" id="KW-1185">Reference proteome</keyword>
<sequence>MSGEDKVKNVAEKAKGKVKETAGKAVGNERLTAEGKADQAKGDLKQAGEKVKDVFKD</sequence>
<evidence type="ECO:0000313" key="4">
    <source>
        <dbReference type="EMBL" id="GAA1068891.1"/>
    </source>
</evidence>
<feature type="compositionally biased region" description="Basic and acidic residues" evidence="2">
    <location>
        <begin position="31"/>
        <end position="57"/>
    </location>
</feature>
<feature type="domain" description="CsbD-like" evidence="3">
    <location>
        <begin position="5"/>
        <end position="57"/>
    </location>
</feature>
<feature type="compositionally biased region" description="Basic and acidic residues" evidence="2">
    <location>
        <begin position="1"/>
        <end position="22"/>
    </location>
</feature>
<evidence type="ECO:0000259" key="3">
    <source>
        <dbReference type="Pfam" id="PF05532"/>
    </source>
</evidence>
<dbReference type="RefSeq" id="WP_344446663.1">
    <property type="nucleotide sequence ID" value="NZ_BAAALF010000274.1"/>
</dbReference>
<dbReference type="SUPFAM" id="SSF69047">
    <property type="entry name" value="Hypothetical protein YjbJ"/>
    <property type="match status" value="1"/>
</dbReference>
<comment type="similarity">
    <text evidence="1">Belongs to the UPF0337 (CsbD) family.</text>
</comment>
<dbReference type="Gene3D" id="1.10.1470.10">
    <property type="entry name" value="YjbJ"/>
    <property type="match status" value="1"/>
</dbReference>
<proteinExistence type="inferred from homology"/>
<organism evidence="4 5">
    <name type="scientific">Kitasatospora nipponensis</name>
    <dbReference type="NCBI Taxonomy" id="258049"/>
    <lineage>
        <taxon>Bacteria</taxon>
        <taxon>Bacillati</taxon>
        <taxon>Actinomycetota</taxon>
        <taxon>Actinomycetes</taxon>
        <taxon>Kitasatosporales</taxon>
        <taxon>Streptomycetaceae</taxon>
        <taxon>Kitasatospora</taxon>
    </lineage>
</organism>
<evidence type="ECO:0000313" key="5">
    <source>
        <dbReference type="Proteomes" id="UP001500037"/>
    </source>
</evidence>
<comment type="caution">
    <text evidence="4">The sequence shown here is derived from an EMBL/GenBank/DDBJ whole genome shotgun (WGS) entry which is preliminary data.</text>
</comment>
<evidence type="ECO:0000256" key="2">
    <source>
        <dbReference type="SAM" id="MobiDB-lite"/>
    </source>
</evidence>
<name>A0ABN1T784_9ACTN</name>
<accession>A0ABN1T784</accession>
<dbReference type="Pfam" id="PF05532">
    <property type="entry name" value="CsbD"/>
    <property type="match status" value="1"/>
</dbReference>
<dbReference type="InterPro" id="IPR036629">
    <property type="entry name" value="YjbJ_sf"/>
</dbReference>
<dbReference type="EMBL" id="BAAALF010000274">
    <property type="protein sequence ID" value="GAA1068891.1"/>
    <property type="molecule type" value="Genomic_DNA"/>
</dbReference>
<protein>
    <submittedName>
        <fullName evidence="4">CsbD family protein</fullName>
    </submittedName>
</protein>
<reference evidence="4 5" key="1">
    <citation type="journal article" date="2019" name="Int. J. Syst. Evol. Microbiol.">
        <title>The Global Catalogue of Microorganisms (GCM) 10K type strain sequencing project: providing services to taxonomists for standard genome sequencing and annotation.</title>
        <authorList>
            <consortium name="The Broad Institute Genomics Platform"/>
            <consortium name="The Broad Institute Genome Sequencing Center for Infectious Disease"/>
            <person name="Wu L."/>
            <person name="Ma J."/>
        </authorList>
    </citation>
    <scope>NUCLEOTIDE SEQUENCE [LARGE SCALE GENOMIC DNA]</scope>
    <source>
        <strain evidence="4 5">JCM 13004</strain>
    </source>
</reference>
<dbReference type="Proteomes" id="UP001500037">
    <property type="component" value="Unassembled WGS sequence"/>
</dbReference>
<evidence type="ECO:0000256" key="1">
    <source>
        <dbReference type="ARBA" id="ARBA00009129"/>
    </source>
</evidence>
<feature type="region of interest" description="Disordered" evidence="2">
    <location>
        <begin position="1"/>
        <end position="57"/>
    </location>
</feature>
<dbReference type="InterPro" id="IPR008462">
    <property type="entry name" value="CsbD"/>
</dbReference>